<dbReference type="Gene3D" id="2.170.270.10">
    <property type="entry name" value="SET domain"/>
    <property type="match status" value="1"/>
</dbReference>
<dbReference type="Pfam" id="PF00856">
    <property type="entry name" value="SET"/>
    <property type="match status" value="1"/>
</dbReference>
<organism evidence="2 3">
    <name type="scientific">Triparma retinervis</name>
    <dbReference type="NCBI Taxonomy" id="2557542"/>
    <lineage>
        <taxon>Eukaryota</taxon>
        <taxon>Sar</taxon>
        <taxon>Stramenopiles</taxon>
        <taxon>Ochrophyta</taxon>
        <taxon>Bolidophyceae</taxon>
        <taxon>Parmales</taxon>
        <taxon>Triparmaceae</taxon>
        <taxon>Triparma</taxon>
    </lineage>
</organism>
<gene>
    <name evidence="2" type="ORF">TrRE_jg7557</name>
</gene>
<comment type="caution">
    <text evidence="2">The sequence shown here is derived from an EMBL/GenBank/DDBJ whole genome shotgun (WGS) entry which is preliminary data.</text>
</comment>
<dbReference type="Proteomes" id="UP001165082">
    <property type="component" value="Unassembled WGS sequence"/>
</dbReference>
<dbReference type="PROSITE" id="PS50280">
    <property type="entry name" value="SET"/>
    <property type="match status" value="1"/>
</dbReference>
<proteinExistence type="predicted"/>
<feature type="domain" description="SET" evidence="1">
    <location>
        <begin position="1"/>
        <end position="62"/>
    </location>
</feature>
<dbReference type="AlphaFoldDB" id="A0A9W7EC94"/>
<dbReference type="OrthoDB" id="5560686at2759"/>
<sequence>MGVSSFFVDPEDHPSVLARYINDPITSTFHNVKYVERPDMYSCAVVATRDIVEGEEIFVSYGETYWEQQTYDPTAFTGEVVDVNAPSSERKST</sequence>
<dbReference type="InterPro" id="IPR046341">
    <property type="entry name" value="SET_dom_sf"/>
</dbReference>
<evidence type="ECO:0000259" key="1">
    <source>
        <dbReference type="PROSITE" id="PS50280"/>
    </source>
</evidence>
<keyword evidence="3" id="KW-1185">Reference proteome</keyword>
<evidence type="ECO:0000313" key="3">
    <source>
        <dbReference type="Proteomes" id="UP001165082"/>
    </source>
</evidence>
<dbReference type="SUPFAM" id="SSF82199">
    <property type="entry name" value="SET domain"/>
    <property type="match status" value="1"/>
</dbReference>
<protein>
    <recommendedName>
        <fullName evidence="1">SET domain-containing protein</fullName>
    </recommendedName>
</protein>
<evidence type="ECO:0000313" key="2">
    <source>
        <dbReference type="EMBL" id="GMH76069.1"/>
    </source>
</evidence>
<dbReference type="InterPro" id="IPR001214">
    <property type="entry name" value="SET_dom"/>
</dbReference>
<dbReference type="EMBL" id="BRXZ01001654">
    <property type="protein sequence ID" value="GMH76069.1"/>
    <property type="molecule type" value="Genomic_DNA"/>
</dbReference>
<accession>A0A9W7EC94</accession>
<name>A0A9W7EC94_9STRA</name>
<reference evidence="2" key="1">
    <citation type="submission" date="2022-07" db="EMBL/GenBank/DDBJ databases">
        <title>Genome analysis of Parmales, a sister group of diatoms, reveals the evolutionary specialization of diatoms from phago-mixotrophs to photoautotrophs.</title>
        <authorList>
            <person name="Ban H."/>
            <person name="Sato S."/>
            <person name="Yoshikawa S."/>
            <person name="Kazumasa Y."/>
            <person name="Nakamura Y."/>
            <person name="Ichinomiya M."/>
            <person name="Saitoh K."/>
            <person name="Sato N."/>
            <person name="Blanc-Mathieu R."/>
            <person name="Endo H."/>
            <person name="Kuwata A."/>
            <person name="Ogata H."/>
        </authorList>
    </citation>
    <scope>NUCLEOTIDE SEQUENCE</scope>
</reference>